<proteinExistence type="predicted"/>
<evidence type="ECO:0000313" key="2">
    <source>
        <dbReference type="EMBL" id="SFB31994.1"/>
    </source>
</evidence>
<evidence type="ECO:0000259" key="1">
    <source>
        <dbReference type="PROSITE" id="PS50943"/>
    </source>
</evidence>
<sequence>MDRERLGRRIKAYRKLKGYTQVRLAKELDIPVMNLGDVERGEQPAADELLDQIAVQLRIPKQELKGEPLREKEEE</sequence>
<accession>A0A1I1A1X8</accession>
<dbReference type="RefSeq" id="WP_090240624.1">
    <property type="nucleotide sequence ID" value="NZ_FOJW01000015.1"/>
</dbReference>
<dbReference type="CDD" id="cd00093">
    <property type="entry name" value="HTH_XRE"/>
    <property type="match status" value="1"/>
</dbReference>
<feature type="domain" description="HTH cro/C1-type" evidence="1">
    <location>
        <begin position="10"/>
        <end position="64"/>
    </location>
</feature>
<organism evidence="2 3">
    <name type="scientific">Lentibacillus halodurans</name>
    <dbReference type="NCBI Taxonomy" id="237679"/>
    <lineage>
        <taxon>Bacteria</taxon>
        <taxon>Bacillati</taxon>
        <taxon>Bacillota</taxon>
        <taxon>Bacilli</taxon>
        <taxon>Bacillales</taxon>
        <taxon>Bacillaceae</taxon>
        <taxon>Lentibacillus</taxon>
    </lineage>
</organism>
<dbReference type="Gene3D" id="1.10.260.40">
    <property type="entry name" value="lambda repressor-like DNA-binding domains"/>
    <property type="match status" value="1"/>
</dbReference>
<dbReference type="InterPro" id="IPR010982">
    <property type="entry name" value="Lambda_DNA-bd_dom_sf"/>
</dbReference>
<gene>
    <name evidence="2" type="ORF">SAMN04488072_11586</name>
</gene>
<name>A0A1I1A1X8_9BACI</name>
<dbReference type="Proteomes" id="UP000198642">
    <property type="component" value="Unassembled WGS sequence"/>
</dbReference>
<reference evidence="2 3" key="1">
    <citation type="submission" date="2016-10" db="EMBL/GenBank/DDBJ databases">
        <authorList>
            <person name="de Groot N.N."/>
        </authorList>
    </citation>
    <scope>NUCLEOTIDE SEQUENCE [LARGE SCALE GENOMIC DNA]</scope>
    <source>
        <strain evidence="2 3">CGMCC 1.3702</strain>
    </source>
</reference>
<dbReference type="Pfam" id="PF01381">
    <property type="entry name" value="HTH_3"/>
    <property type="match status" value="1"/>
</dbReference>
<dbReference type="InterPro" id="IPR001387">
    <property type="entry name" value="Cro/C1-type_HTH"/>
</dbReference>
<dbReference type="OrthoDB" id="3035529at2"/>
<evidence type="ECO:0000313" key="3">
    <source>
        <dbReference type="Proteomes" id="UP000198642"/>
    </source>
</evidence>
<keyword evidence="3" id="KW-1185">Reference proteome</keyword>
<protein>
    <submittedName>
        <fullName evidence="2">Helix-turn-helix</fullName>
    </submittedName>
</protein>
<dbReference type="AlphaFoldDB" id="A0A1I1A1X8"/>
<dbReference type="SUPFAM" id="SSF47413">
    <property type="entry name" value="lambda repressor-like DNA-binding domains"/>
    <property type="match status" value="1"/>
</dbReference>
<dbReference type="SMART" id="SM00530">
    <property type="entry name" value="HTH_XRE"/>
    <property type="match status" value="1"/>
</dbReference>
<dbReference type="STRING" id="237679.SAMN04488072_11586"/>
<dbReference type="GO" id="GO:0003677">
    <property type="term" value="F:DNA binding"/>
    <property type="evidence" value="ECO:0007669"/>
    <property type="project" value="InterPro"/>
</dbReference>
<dbReference type="PROSITE" id="PS50943">
    <property type="entry name" value="HTH_CROC1"/>
    <property type="match status" value="1"/>
</dbReference>
<dbReference type="EMBL" id="FOJW01000015">
    <property type="protein sequence ID" value="SFB31994.1"/>
    <property type="molecule type" value="Genomic_DNA"/>
</dbReference>